<sequence>MCKATMSLPSHSPHTCSGPRISCWCSGPLATWSVFFFLDNGKINPSLGSQEGYSHWP</sequence>
<accession>A0A0A8Z068</accession>
<evidence type="ECO:0000313" key="1">
    <source>
        <dbReference type="EMBL" id="JAD31068.1"/>
    </source>
</evidence>
<protein>
    <submittedName>
        <fullName evidence="1">Uncharacterized protein</fullName>
    </submittedName>
</protein>
<dbReference type="AlphaFoldDB" id="A0A0A8Z068"/>
<reference evidence="1" key="2">
    <citation type="journal article" date="2015" name="Data Brief">
        <title>Shoot transcriptome of the giant reed, Arundo donax.</title>
        <authorList>
            <person name="Barrero R.A."/>
            <person name="Guerrero F.D."/>
            <person name="Moolhuijzen P."/>
            <person name="Goolsby J.A."/>
            <person name="Tidwell J."/>
            <person name="Bellgard S.E."/>
            <person name="Bellgard M.I."/>
        </authorList>
    </citation>
    <scope>NUCLEOTIDE SEQUENCE</scope>
    <source>
        <tissue evidence="1">Shoot tissue taken approximately 20 cm above the soil surface</tissue>
    </source>
</reference>
<organism evidence="1">
    <name type="scientific">Arundo donax</name>
    <name type="common">Giant reed</name>
    <name type="synonym">Donax arundinaceus</name>
    <dbReference type="NCBI Taxonomy" id="35708"/>
    <lineage>
        <taxon>Eukaryota</taxon>
        <taxon>Viridiplantae</taxon>
        <taxon>Streptophyta</taxon>
        <taxon>Embryophyta</taxon>
        <taxon>Tracheophyta</taxon>
        <taxon>Spermatophyta</taxon>
        <taxon>Magnoliopsida</taxon>
        <taxon>Liliopsida</taxon>
        <taxon>Poales</taxon>
        <taxon>Poaceae</taxon>
        <taxon>PACMAD clade</taxon>
        <taxon>Arundinoideae</taxon>
        <taxon>Arundineae</taxon>
        <taxon>Arundo</taxon>
    </lineage>
</organism>
<reference evidence="1" key="1">
    <citation type="submission" date="2014-09" db="EMBL/GenBank/DDBJ databases">
        <authorList>
            <person name="Magalhaes I.L.F."/>
            <person name="Oliveira U."/>
            <person name="Santos F.R."/>
            <person name="Vidigal T.H.D.A."/>
            <person name="Brescovit A.D."/>
            <person name="Santos A.J."/>
        </authorList>
    </citation>
    <scope>NUCLEOTIDE SEQUENCE</scope>
    <source>
        <tissue evidence="1">Shoot tissue taken approximately 20 cm above the soil surface</tissue>
    </source>
</reference>
<proteinExistence type="predicted"/>
<dbReference type="EMBL" id="GBRH01266827">
    <property type="protein sequence ID" value="JAD31068.1"/>
    <property type="molecule type" value="Transcribed_RNA"/>
</dbReference>
<name>A0A0A8Z068_ARUDO</name>